<gene>
    <name evidence="11" type="ORF">A0123_01725</name>
</gene>
<keyword evidence="4" id="KW-0762">Sugar transport</keyword>
<evidence type="ECO:0000256" key="3">
    <source>
        <dbReference type="ARBA" id="ARBA00022475"/>
    </source>
</evidence>
<sequence>MADVTHASNAPPAHLAAGTPPILELVNIAKYFPGVIANENVSLNVFPGEIHALLGENGAGKSTLMNVVTGLYQPDAGEIIIDGYGTTFPAPDAAIAAGIGMVHQHFRLVPRFTVAENLHLGWSETPRRLAGKDIEERAFALSKKFGLPITPSAVVSSLSAGEQQRVEILRVLSRGARLLILDEPTAVLSPVEVGELFSALRRFRSEGGAVVIISHKLDEIMALADRVSVLRQGRLVGTHQTSDVTPDSLVTEMIGRPVTLATSYPRQSPAPAGGGSEPLSLKQVTVRDAAGVVRLDDVSLSLRPGEVLGIAGVTGNGQPELAEVLTGLKAPEGGTIYLNGKAANRADPAMFAHAGVGHVPEDRLKRALMPGLSVAENMALREYDRPPIGGRFSFSMAQARKFAQMLADRAGVKLPGTQVQIRGLSGGNQQRLVLEREIRIASHVLVASYPSRGLDIGAISAMRDMLARARDAGVAVVLMSEDLDEIFALSDRIAVLYAGRLMGVMDRADADRESIGALMSGRNLSEAA</sequence>
<dbReference type="OrthoDB" id="9805029at2"/>
<dbReference type="Proteomes" id="UP000077786">
    <property type="component" value="Unassembled WGS sequence"/>
</dbReference>
<keyword evidence="2" id="KW-0813">Transport</keyword>
<dbReference type="PATRIC" id="fig|38307.3.peg.1778"/>
<keyword evidence="8" id="KW-1278">Translocase</keyword>
<evidence type="ECO:0000313" key="12">
    <source>
        <dbReference type="Proteomes" id="UP000077786"/>
    </source>
</evidence>
<feature type="domain" description="ABC transporter" evidence="10">
    <location>
        <begin position="279"/>
        <end position="523"/>
    </location>
</feature>
<dbReference type="SUPFAM" id="SSF52540">
    <property type="entry name" value="P-loop containing nucleoside triphosphate hydrolases"/>
    <property type="match status" value="2"/>
</dbReference>
<evidence type="ECO:0000256" key="6">
    <source>
        <dbReference type="ARBA" id="ARBA00022741"/>
    </source>
</evidence>
<dbReference type="PROSITE" id="PS00211">
    <property type="entry name" value="ABC_TRANSPORTER_1"/>
    <property type="match status" value="1"/>
</dbReference>
<dbReference type="Pfam" id="PF00005">
    <property type="entry name" value="ABC_tran"/>
    <property type="match status" value="2"/>
</dbReference>
<dbReference type="Gene3D" id="3.40.50.300">
    <property type="entry name" value="P-loop containing nucleotide triphosphate hydrolases"/>
    <property type="match status" value="2"/>
</dbReference>
<evidence type="ECO:0000256" key="4">
    <source>
        <dbReference type="ARBA" id="ARBA00022597"/>
    </source>
</evidence>
<evidence type="ECO:0000313" key="11">
    <source>
        <dbReference type="EMBL" id="OAJ67683.1"/>
    </source>
</evidence>
<dbReference type="InterPro" id="IPR017871">
    <property type="entry name" value="ABC_transporter-like_CS"/>
</dbReference>
<comment type="subcellular location">
    <subcellularLocation>
        <location evidence="1">Cell membrane</location>
        <topology evidence="1">Peripheral membrane protein</topology>
    </subcellularLocation>
</comment>
<dbReference type="GO" id="GO:0016887">
    <property type="term" value="F:ATP hydrolysis activity"/>
    <property type="evidence" value="ECO:0007669"/>
    <property type="project" value="InterPro"/>
</dbReference>
<keyword evidence="7 11" id="KW-0067">ATP-binding</keyword>
<dbReference type="PANTHER" id="PTHR43790">
    <property type="entry name" value="CARBOHYDRATE TRANSPORT ATP-BINDING PROTEIN MG119-RELATED"/>
    <property type="match status" value="1"/>
</dbReference>
<evidence type="ECO:0000256" key="9">
    <source>
        <dbReference type="ARBA" id="ARBA00023136"/>
    </source>
</evidence>
<keyword evidence="6" id="KW-0547">Nucleotide-binding</keyword>
<reference evidence="11 12" key="1">
    <citation type="submission" date="2016-03" db="EMBL/GenBank/DDBJ databases">
        <title>Draft genome sequence of Gluconobacter cerinus strain CECT 9110.</title>
        <authorList>
            <person name="Sainz F."/>
            <person name="Mas A."/>
            <person name="Torija M.J."/>
        </authorList>
    </citation>
    <scope>NUCLEOTIDE SEQUENCE [LARGE SCALE GENOMIC DNA]</scope>
    <source>
        <strain evidence="11 12">CECT 9110</strain>
    </source>
</reference>
<dbReference type="CDD" id="cd03216">
    <property type="entry name" value="ABC_Carb_Monos_I"/>
    <property type="match status" value="1"/>
</dbReference>
<dbReference type="InterPro" id="IPR003439">
    <property type="entry name" value="ABC_transporter-like_ATP-bd"/>
</dbReference>
<keyword evidence="5" id="KW-0677">Repeat</keyword>
<dbReference type="PROSITE" id="PS50893">
    <property type="entry name" value="ABC_TRANSPORTER_2"/>
    <property type="match status" value="2"/>
</dbReference>
<evidence type="ECO:0000256" key="5">
    <source>
        <dbReference type="ARBA" id="ARBA00022737"/>
    </source>
</evidence>
<dbReference type="EMBL" id="LUTU01000007">
    <property type="protein sequence ID" value="OAJ67683.1"/>
    <property type="molecule type" value="Genomic_DNA"/>
</dbReference>
<name>A0A1B6VKE1_9PROT</name>
<dbReference type="GO" id="GO:0005524">
    <property type="term" value="F:ATP binding"/>
    <property type="evidence" value="ECO:0007669"/>
    <property type="project" value="UniProtKB-KW"/>
</dbReference>
<organism evidence="11 12">
    <name type="scientific">Gluconobacter cerinus</name>
    <dbReference type="NCBI Taxonomy" id="38307"/>
    <lineage>
        <taxon>Bacteria</taxon>
        <taxon>Pseudomonadati</taxon>
        <taxon>Pseudomonadota</taxon>
        <taxon>Alphaproteobacteria</taxon>
        <taxon>Acetobacterales</taxon>
        <taxon>Acetobacteraceae</taxon>
        <taxon>Gluconobacter</taxon>
    </lineage>
</organism>
<feature type="domain" description="ABC transporter" evidence="10">
    <location>
        <begin position="23"/>
        <end position="257"/>
    </location>
</feature>
<dbReference type="InterPro" id="IPR003593">
    <property type="entry name" value="AAA+_ATPase"/>
</dbReference>
<dbReference type="InterPro" id="IPR027417">
    <property type="entry name" value="P-loop_NTPase"/>
</dbReference>
<comment type="caution">
    <text evidence="11">The sequence shown here is derived from an EMBL/GenBank/DDBJ whole genome shotgun (WGS) entry which is preliminary data.</text>
</comment>
<evidence type="ECO:0000256" key="8">
    <source>
        <dbReference type="ARBA" id="ARBA00022967"/>
    </source>
</evidence>
<evidence type="ECO:0000259" key="10">
    <source>
        <dbReference type="PROSITE" id="PS50893"/>
    </source>
</evidence>
<dbReference type="RefSeq" id="WP_064274480.1">
    <property type="nucleotide sequence ID" value="NZ_LUTU01000007.1"/>
</dbReference>
<dbReference type="AlphaFoldDB" id="A0A1B6VKE1"/>
<accession>A0A1B6VKE1</accession>
<proteinExistence type="predicted"/>
<dbReference type="InterPro" id="IPR050107">
    <property type="entry name" value="ABC_carbohydrate_import_ATPase"/>
</dbReference>
<dbReference type="PANTHER" id="PTHR43790:SF4">
    <property type="entry name" value="GUANOSINE IMPORT ATP-BINDING PROTEIN NUPO"/>
    <property type="match status" value="1"/>
</dbReference>
<evidence type="ECO:0000256" key="1">
    <source>
        <dbReference type="ARBA" id="ARBA00004202"/>
    </source>
</evidence>
<keyword evidence="9" id="KW-0472">Membrane</keyword>
<protein>
    <submittedName>
        <fullName evidence="11">D-methionine ABC transporter ATP-binding protein</fullName>
    </submittedName>
</protein>
<dbReference type="SMART" id="SM00382">
    <property type="entry name" value="AAA"/>
    <property type="match status" value="1"/>
</dbReference>
<evidence type="ECO:0000256" key="2">
    <source>
        <dbReference type="ARBA" id="ARBA00022448"/>
    </source>
</evidence>
<keyword evidence="3" id="KW-1003">Cell membrane</keyword>
<evidence type="ECO:0000256" key="7">
    <source>
        <dbReference type="ARBA" id="ARBA00022840"/>
    </source>
</evidence>
<dbReference type="CDD" id="cd03215">
    <property type="entry name" value="ABC_Carb_Monos_II"/>
    <property type="match status" value="1"/>
</dbReference>
<dbReference type="GO" id="GO:0005886">
    <property type="term" value="C:plasma membrane"/>
    <property type="evidence" value="ECO:0007669"/>
    <property type="project" value="UniProtKB-SubCell"/>
</dbReference>
<dbReference type="FunFam" id="3.40.50.300:FF:000127">
    <property type="entry name" value="Ribose import ATP-binding protein RbsA"/>
    <property type="match status" value="1"/>
</dbReference>